<dbReference type="EMBL" id="JAVHNQ010000004">
    <property type="protein sequence ID" value="KAK6349575.1"/>
    <property type="molecule type" value="Genomic_DNA"/>
</dbReference>
<dbReference type="Proteomes" id="UP001375240">
    <property type="component" value="Unassembled WGS sequence"/>
</dbReference>
<keyword evidence="4" id="KW-1185">Reference proteome</keyword>
<proteinExistence type="predicted"/>
<keyword evidence="2" id="KW-1133">Transmembrane helix</keyword>
<feature type="compositionally biased region" description="Low complexity" evidence="1">
    <location>
        <begin position="28"/>
        <end position="42"/>
    </location>
</feature>
<evidence type="ECO:0000313" key="4">
    <source>
        <dbReference type="Proteomes" id="UP001375240"/>
    </source>
</evidence>
<name>A0AAV9UUD7_9PEZI</name>
<protein>
    <submittedName>
        <fullName evidence="3">Uncharacterized protein</fullName>
    </submittedName>
</protein>
<evidence type="ECO:0000313" key="3">
    <source>
        <dbReference type="EMBL" id="KAK6349575.1"/>
    </source>
</evidence>
<organism evidence="3 4">
    <name type="scientific">Orbilia brochopaga</name>
    <dbReference type="NCBI Taxonomy" id="3140254"/>
    <lineage>
        <taxon>Eukaryota</taxon>
        <taxon>Fungi</taxon>
        <taxon>Dikarya</taxon>
        <taxon>Ascomycota</taxon>
        <taxon>Pezizomycotina</taxon>
        <taxon>Orbiliomycetes</taxon>
        <taxon>Orbiliales</taxon>
        <taxon>Orbiliaceae</taxon>
        <taxon>Orbilia</taxon>
    </lineage>
</organism>
<feature type="transmembrane region" description="Helical" evidence="2">
    <location>
        <begin position="164"/>
        <end position="186"/>
    </location>
</feature>
<evidence type="ECO:0000256" key="1">
    <source>
        <dbReference type="SAM" id="MobiDB-lite"/>
    </source>
</evidence>
<reference evidence="3 4" key="1">
    <citation type="submission" date="2019-10" db="EMBL/GenBank/DDBJ databases">
        <authorList>
            <person name="Palmer J.M."/>
        </authorList>
    </citation>
    <scope>NUCLEOTIDE SEQUENCE [LARGE SCALE GENOMIC DNA]</scope>
    <source>
        <strain evidence="3 4">TWF696</strain>
    </source>
</reference>
<keyword evidence="2" id="KW-0472">Membrane</keyword>
<feature type="region of interest" description="Disordered" evidence="1">
    <location>
        <begin position="93"/>
        <end position="133"/>
    </location>
</feature>
<gene>
    <name evidence="3" type="ORF">TWF696_005860</name>
</gene>
<sequence length="309" mass="34462">MQRQHIKSQITAELQVEPLLLLLQPSSSSSSDDDAISVSASIPPSPSVDRSNTLLADRRISIHSYILCLADCRPLTLTLARQNGSCTPQHNVINPQALNHHPKRSKRTIEPRSSSHRQKPGTMLRQRDPDQGFPTATAPTWTALPSATTATSSDANRVAHVTSAVIGCILGAALAGAIFALGLALYRFHRRQRLRKRLLERITTQIATEHAQDDPPLDEEARQTLIAERFYIVAERYWRQQRRAHARNGRRPARRRDDLRDMAGDLYRERTRGAGPREPETAYLRFGGTNYVPMYAALLPGMDGGRRGG</sequence>
<comment type="caution">
    <text evidence="3">The sequence shown here is derived from an EMBL/GenBank/DDBJ whole genome shotgun (WGS) entry which is preliminary data.</text>
</comment>
<feature type="region of interest" description="Disordered" evidence="1">
    <location>
        <begin position="28"/>
        <end position="51"/>
    </location>
</feature>
<keyword evidence="2" id="KW-0812">Transmembrane</keyword>
<dbReference type="AlphaFoldDB" id="A0AAV9UUD7"/>
<accession>A0AAV9UUD7</accession>
<evidence type="ECO:0000256" key="2">
    <source>
        <dbReference type="SAM" id="Phobius"/>
    </source>
</evidence>